<keyword evidence="7" id="KW-1185">Reference proteome</keyword>
<feature type="compositionally biased region" description="Low complexity" evidence="4">
    <location>
        <begin position="250"/>
        <end position="261"/>
    </location>
</feature>
<reference evidence="6 7" key="1">
    <citation type="journal article" date="2018" name="New Phytol.">
        <title>Phylogenomics of Endogonaceae and evolution of mycorrhizas within Mucoromycota.</title>
        <authorList>
            <person name="Chang Y."/>
            <person name="Desiro A."/>
            <person name="Na H."/>
            <person name="Sandor L."/>
            <person name="Lipzen A."/>
            <person name="Clum A."/>
            <person name="Barry K."/>
            <person name="Grigoriev I.V."/>
            <person name="Martin F.M."/>
            <person name="Stajich J.E."/>
            <person name="Smith M.E."/>
            <person name="Bonito G."/>
            <person name="Spatafora J.W."/>
        </authorList>
    </citation>
    <scope>NUCLEOTIDE SEQUENCE [LARGE SCALE GENOMIC DNA]</scope>
    <source>
        <strain evidence="6 7">GMNB39</strain>
    </source>
</reference>
<dbReference type="OrthoDB" id="5407653at2759"/>
<keyword evidence="3" id="KW-0687">Ribonucleoprotein</keyword>
<accession>A0A433A1Q7</accession>
<dbReference type="CDD" id="cd01417">
    <property type="entry name" value="Ribosomal_L19e_E"/>
    <property type="match status" value="1"/>
</dbReference>
<dbReference type="InterPro" id="IPR035970">
    <property type="entry name" value="60S_ribosomal_eL19_sf"/>
</dbReference>
<dbReference type="PANTHER" id="PTHR10722">
    <property type="entry name" value="60S RIBOSOMAL PROTEIN L19"/>
    <property type="match status" value="1"/>
</dbReference>
<evidence type="ECO:0000256" key="3">
    <source>
        <dbReference type="ARBA" id="ARBA00023274"/>
    </source>
</evidence>
<dbReference type="SMART" id="SM01416">
    <property type="entry name" value="Ribosomal_L19e"/>
    <property type="match status" value="1"/>
</dbReference>
<dbReference type="InterPro" id="IPR000196">
    <property type="entry name" value="Ribosomal_eL19_dom"/>
</dbReference>
<evidence type="ECO:0000256" key="2">
    <source>
        <dbReference type="ARBA" id="ARBA00022980"/>
    </source>
</evidence>
<dbReference type="InterPro" id="IPR039547">
    <property type="entry name" value="Ribosomal_eL19"/>
</dbReference>
<dbReference type="SUPFAM" id="SSF48140">
    <property type="entry name" value="Ribosomal protein L19 (L19e)"/>
    <property type="match status" value="3"/>
</dbReference>
<protein>
    <submittedName>
        <fullName evidence="6">Ribosomal protein L19e</fullName>
    </submittedName>
</protein>
<comment type="caution">
    <text evidence="6">The sequence shown here is derived from an EMBL/GenBank/DDBJ whole genome shotgun (WGS) entry which is preliminary data.</text>
</comment>
<dbReference type="InterPro" id="IPR057260">
    <property type="entry name" value="Ribosomal_L19e_C"/>
</dbReference>
<evidence type="ECO:0000256" key="4">
    <source>
        <dbReference type="SAM" id="MobiDB-lite"/>
    </source>
</evidence>
<dbReference type="GO" id="GO:0022625">
    <property type="term" value="C:cytosolic large ribosomal subunit"/>
    <property type="evidence" value="ECO:0007669"/>
    <property type="project" value="InterPro"/>
</dbReference>
<dbReference type="InterPro" id="IPR033935">
    <property type="entry name" value="Ribosomal_eL19_euk"/>
</dbReference>
<comment type="similarity">
    <text evidence="1">Belongs to the eukaryotic ribosomal protein eL19 family.</text>
</comment>
<evidence type="ECO:0000313" key="6">
    <source>
        <dbReference type="EMBL" id="RUO96618.1"/>
    </source>
</evidence>
<feature type="region of interest" description="Disordered" evidence="4">
    <location>
        <begin position="221"/>
        <end position="271"/>
    </location>
</feature>
<name>A0A433A1Q7_9FUNG</name>
<evidence type="ECO:0000259" key="5">
    <source>
        <dbReference type="SMART" id="SM01416"/>
    </source>
</evidence>
<organism evidence="6 7">
    <name type="scientific">Jimgerdemannia flammicorona</name>
    <dbReference type="NCBI Taxonomy" id="994334"/>
    <lineage>
        <taxon>Eukaryota</taxon>
        <taxon>Fungi</taxon>
        <taxon>Fungi incertae sedis</taxon>
        <taxon>Mucoromycota</taxon>
        <taxon>Mucoromycotina</taxon>
        <taxon>Endogonomycetes</taxon>
        <taxon>Endogonales</taxon>
        <taxon>Endogonaceae</taxon>
        <taxon>Jimgerdemannia</taxon>
    </lineage>
</organism>
<evidence type="ECO:0000313" key="7">
    <source>
        <dbReference type="Proteomes" id="UP000268093"/>
    </source>
</evidence>
<dbReference type="EMBL" id="RBNI01020408">
    <property type="protein sequence ID" value="RUO96618.1"/>
    <property type="molecule type" value="Genomic_DNA"/>
</dbReference>
<dbReference type="FunFam" id="1.10.1650.10:FF:000001">
    <property type="entry name" value="Ribosomal protein L19"/>
    <property type="match status" value="1"/>
</dbReference>
<dbReference type="GO" id="GO:0003723">
    <property type="term" value="F:RNA binding"/>
    <property type="evidence" value="ECO:0007669"/>
    <property type="project" value="InterPro"/>
</dbReference>
<dbReference type="Gene3D" id="1.10.1200.240">
    <property type="match status" value="1"/>
</dbReference>
<sequence length="271" mass="30948">MHPFAPLGHFLFHFGNYLTGCSCTNKRLAASVLGCGKRKVWLDPNEVNEISNANSRTILKYIVIITQTRHHRPSVVVHPGQNIRKLIKDGLIIRKPTTVHSHFRVRVKLAAKRVGRHTGTGKRHGTADARMPRQVLWMRRMRVLRRLLRKYRESGKIDKHLYVSGFLFFDAIVGNGKMPLCSYHSLYVKAKGNVFKNKRVLMEYIHKAKAEKLRTKVIADQAEAHRNKTKAARERRQARVAEKKNTLFGAPEEPAQAPPAAAEEKKTKAKK</sequence>
<feature type="compositionally biased region" description="Basic and acidic residues" evidence="4">
    <location>
        <begin position="262"/>
        <end position="271"/>
    </location>
</feature>
<dbReference type="InterPro" id="IPR057259">
    <property type="entry name" value="Ribosomal_L19e"/>
</dbReference>
<dbReference type="Pfam" id="PF25476">
    <property type="entry name" value="Ribosomal_L19e_C"/>
    <property type="match status" value="2"/>
</dbReference>
<keyword evidence="2 6" id="KW-0689">Ribosomal protein</keyword>
<proteinExistence type="inferred from homology"/>
<gene>
    <name evidence="6" type="ORF">BC936DRAFT_141738</name>
</gene>
<dbReference type="AlphaFoldDB" id="A0A433A1Q7"/>
<dbReference type="Proteomes" id="UP000268093">
    <property type="component" value="Unassembled WGS sequence"/>
</dbReference>
<feature type="domain" description="Large ribosomal subunit protein eL19" evidence="5">
    <location>
        <begin position="22"/>
        <end position="209"/>
    </location>
</feature>
<dbReference type="GO" id="GO:0003735">
    <property type="term" value="F:structural constituent of ribosome"/>
    <property type="evidence" value="ECO:0007669"/>
    <property type="project" value="InterPro"/>
</dbReference>
<dbReference type="Pfam" id="PF01280">
    <property type="entry name" value="Ribosomal_L19e"/>
    <property type="match status" value="1"/>
</dbReference>
<dbReference type="InterPro" id="IPR015972">
    <property type="entry name" value="Ribosomal_eL19_dom1"/>
</dbReference>
<evidence type="ECO:0000256" key="1">
    <source>
        <dbReference type="ARBA" id="ARBA00011082"/>
    </source>
</evidence>
<dbReference type="GO" id="GO:0006412">
    <property type="term" value="P:translation"/>
    <property type="evidence" value="ECO:0007669"/>
    <property type="project" value="InterPro"/>
</dbReference>
<feature type="compositionally biased region" description="Basic and acidic residues" evidence="4">
    <location>
        <begin position="222"/>
        <end position="245"/>
    </location>
</feature>
<dbReference type="Gene3D" id="1.10.1650.10">
    <property type="match status" value="1"/>
</dbReference>